<feature type="region of interest" description="Disordered" evidence="6">
    <location>
        <begin position="596"/>
        <end position="619"/>
    </location>
</feature>
<feature type="transmembrane region" description="Helical" evidence="7">
    <location>
        <begin position="309"/>
        <end position="326"/>
    </location>
</feature>
<evidence type="ECO:0000313" key="9">
    <source>
        <dbReference type="EMBL" id="VXA83166.1"/>
    </source>
</evidence>
<evidence type="ECO:0000256" key="2">
    <source>
        <dbReference type="ARBA" id="ARBA00022475"/>
    </source>
</evidence>
<keyword evidence="5 7" id="KW-0472">Membrane</keyword>
<evidence type="ECO:0000313" key="10">
    <source>
        <dbReference type="Proteomes" id="UP000439123"/>
    </source>
</evidence>
<feature type="transmembrane region" description="Helical" evidence="7">
    <location>
        <begin position="241"/>
        <end position="261"/>
    </location>
</feature>
<dbReference type="CDD" id="cd16015">
    <property type="entry name" value="LTA_synthase"/>
    <property type="match status" value="1"/>
</dbReference>
<dbReference type="EMBL" id="CABWLC010000007">
    <property type="protein sequence ID" value="VXA83166.1"/>
    <property type="molecule type" value="Genomic_DNA"/>
</dbReference>
<evidence type="ECO:0000256" key="7">
    <source>
        <dbReference type="SAM" id="Phobius"/>
    </source>
</evidence>
<protein>
    <submittedName>
        <fullName evidence="9">Sulfatase</fullName>
    </submittedName>
</protein>
<accession>A0A653KWJ6</accession>
<keyword evidence="4 7" id="KW-1133">Transmembrane helix</keyword>
<dbReference type="InterPro" id="IPR017850">
    <property type="entry name" value="Alkaline_phosphatase_core_sf"/>
</dbReference>
<evidence type="ECO:0000256" key="6">
    <source>
        <dbReference type="SAM" id="MobiDB-lite"/>
    </source>
</evidence>
<gene>
    <name evidence="9" type="ORF">AERO8C_150024</name>
</gene>
<evidence type="ECO:0000256" key="1">
    <source>
        <dbReference type="ARBA" id="ARBA00004651"/>
    </source>
</evidence>
<feature type="transmembrane region" description="Helical" evidence="7">
    <location>
        <begin position="173"/>
        <end position="195"/>
    </location>
</feature>
<feature type="domain" description="Sulfatase N-terminal" evidence="8">
    <location>
        <begin position="462"/>
        <end position="690"/>
    </location>
</feature>
<dbReference type="PANTHER" id="PTHR47371:SF3">
    <property type="entry name" value="PHOSPHOGLYCEROL TRANSFERASE I"/>
    <property type="match status" value="1"/>
</dbReference>
<keyword evidence="3 7" id="KW-0812">Transmembrane</keyword>
<feature type="transmembrane region" description="Helical" evidence="7">
    <location>
        <begin position="207"/>
        <end position="229"/>
    </location>
</feature>
<dbReference type="AlphaFoldDB" id="A0A653KWJ6"/>
<proteinExistence type="predicted"/>
<evidence type="ECO:0000256" key="5">
    <source>
        <dbReference type="ARBA" id="ARBA00023136"/>
    </source>
</evidence>
<dbReference type="SUPFAM" id="SSF53649">
    <property type="entry name" value="Alkaline phosphatase-like"/>
    <property type="match status" value="1"/>
</dbReference>
<dbReference type="Gene3D" id="3.40.720.10">
    <property type="entry name" value="Alkaline Phosphatase, subunit A"/>
    <property type="match status" value="1"/>
</dbReference>
<reference evidence="9 10" key="1">
    <citation type="submission" date="2019-10" db="EMBL/GenBank/DDBJ databases">
        <authorList>
            <person name="Karimi E."/>
        </authorList>
    </citation>
    <scope>NUCLEOTIDE SEQUENCE [LARGE SCALE GENOMIC DNA]</scope>
    <source>
        <strain evidence="9">Aeromonas sp. 8C</strain>
    </source>
</reference>
<evidence type="ECO:0000256" key="4">
    <source>
        <dbReference type="ARBA" id="ARBA00022989"/>
    </source>
</evidence>
<dbReference type="Pfam" id="PF00884">
    <property type="entry name" value="Sulfatase"/>
    <property type="match status" value="1"/>
</dbReference>
<dbReference type="GO" id="GO:0005886">
    <property type="term" value="C:plasma membrane"/>
    <property type="evidence" value="ECO:0007669"/>
    <property type="project" value="UniProtKB-SubCell"/>
</dbReference>
<evidence type="ECO:0000256" key="3">
    <source>
        <dbReference type="ARBA" id="ARBA00022692"/>
    </source>
</evidence>
<evidence type="ECO:0000259" key="8">
    <source>
        <dbReference type="Pfam" id="PF00884"/>
    </source>
</evidence>
<dbReference type="PANTHER" id="PTHR47371">
    <property type="entry name" value="LIPOTEICHOIC ACID SYNTHASE"/>
    <property type="match status" value="1"/>
</dbReference>
<sequence length="762" mass="84929">MNRPSSGRPRVLSLSSLLLALLGGLLLLTLLLPLINPGSWLGRAQPLVLGPADNPLATLTRHALLYKSDSRGLYLVVRSQWQLRRPLQAGDKVRVELLNDKGERIDQLSQAVDKRQVCRNNRCSLDLNSTLRAPDDALASRYQLRIGLLLKDRPESGDFSQILQTLPEQGFNLTYLVVSLTLVLALSAAVLKTVLPKLRRSLRWRIIGSLLLGNLTFVLLHGFVVFKLGEFLLWSGFRPEHYYLAWGSMVLGWSLCALAGFNLYMGLVFTALSGIGLLANFMKIAIYGVPLGGDDFGNLLALLRILLDQHPILPIFTVLLALFLCWRFALSRWVLRTAAATVAFFALCVFATQTGNKLLGANIRYVDRAVNYHRDIIRSGPGLYLFNLVDEMLQSGSVFRYPLQINELAPQLSYPPQGIAPRWDLVIVLQYESLWLDWKGRICAPAPTLSLPASVQQWQKTIHSPTTGGMTVLAEFEMNTGLPVGLLKQGVVPYYYLSQQVPGLAQSARQSGYQTLFAHPYVEKFWGRAKAIPALGYEERWFDTRFTTLEHKGLYISDDALIDHILKRSEQDDKPLFAYAVTMQGHGPFDGPRYQGHGPFDGPRYQGQERSGACPNQSESDTQLLNTYYTGVVDAMASLERLLKTLDQSGKRYLVVAFGDHQPFLMSAGKGIHGDKPARDATYQIPMMAFTRADDPLNLATQFAPVRQLYQMGQATRQLLAGDITPIEEKPLLHPVLGEEKGFDPSSLVPQIRASFRPDALP</sequence>
<comment type="subcellular location">
    <subcellularLocation>
        <location evidence="1">Cell membrane</location>
        <topology evidence="1">Multi-pass membrane protein</topology>
    </subcellularLocation>
</comment>
<dbReference type="RefSeq" id="WP_159158707.1">
    <property type="nucleotide sequence ID" value="NZ_LR732798.1"/>
</dbReference>
<organism evidence="9 10">
    <name type="scientific">Aeromonas veronii</name>
    <dbReference type="NCBI Taxonomy" id="654"/>
    <lineage>
        <taxon>Bacteria</taxon>
        <taxon>Pseudomonadati</taxon>
        <taxon>Pseudomonadota</taxon>
        <taxon>Gammaproteobacteria</taxon>
        <taxon>Aeromonadales</taxon>
        <taxon>Aeromonadaceae</taxon>
        <taxon>Aeromonas</taxon>
    </lineage>
</organism>
<feature type="transmembrane region" description="Helical" evidence="7">
    <location>
        <begin position="268"/>
        <end position="289"/>
    </location>
</feature>
<dbReference type="InterPro" id="IPR000917">
    <property type="entry name" value="Sulfatase_N"/>
</dbReference>
<keyword evidence="2" id="KW-1003">Cell membrane</keyword>
<dbReference type="Proteomes" id="UP000439123">
    <property type="component" value="Unassembled WGS sequence"/>
</dbReference>
<dbReference type="InterPro" id="IPR050448">
    <property type="entry name" value="OpgB/LTA_synthase_biosynth"/>
</dbReference>
<feature type="transmembrane region" description="Helical" evidence="7">
    <location>
        <begin position="333"/>
        <end position="352"/>
    </location>
</feature>
<name>A0A653KWJ6_AERVE</name>